<dbReference type="AlphaFoldDB" id="A0A5M9JZ17"/>
<feature type="transmembrane region" description="Helical" evidence="1">
    <location>
        <begin position="45"/>
        <end position="69"/>
    </location>
</feature>
<dbReference type="EMBL" id="VICG01000003">
    <property type="protein sequence ID" value="KAA8573753.1"/>
    <property type="molecule type" value="Genomic_DNA"/>
</dbReference>
<keyword evidence="1" id="KW-1133">Transmembrane helix</keyword>
<gene>
    <name evidence="2" type="ORF">EYC84_005317</name>
</gene>
<organism evidence="2 3">
    <name type="scientific">Monilinia fructicola</name>
    <name type="common">Brown rot fungus</name>
    <name type="synonym">Ciboria fructicola</name>
    <dbReference type="NCBI Taxonomy" id="38448"/>
    <lineage>
        <taxon>Eukaryota</taxon>
        <taxon>Fungi</taxon>
        <taxon>Dikarya</taxon>
        <taxon>Ascomycota</taxon>
        <taxon>Pezizomycotina</taxon>
        <taxon>Leotiomycetes</taxon>
        <taxon>Helotiales</taxon>
        <taxon>Sclerotiniaceae</taxon>
        <taxon>Monilinia</taxon>
    </lineage>
</organism>
<comment type="caution">
    <text evidence="2">The sequence shown here is derived from an EMBL/GenBank/DDBJ whole genome shotgun (WGS) entry which is preliminary data.</text>
</comment>
<protein>
    <submittedName>
        <fullName evidence="2">Uncharacterized protein</fullName>
    </submittedName>
</protein>
<evidence type="ECO:0000313" key="2">
    <source>
        <dbReference type="EMBL" id="KAA8573753.1"/>
    </source>
</evidence>
<evidence type="ECO:0000256" key="1">
    <source>
        <dbReference type="SAM" id="Phobius"/>
    </source>
</evidence>
<sequence>MKYSTVASFLLNFNLQETKTNKILPHYKHLLSCNFITPSNEIVSFGQLISCLGCGLTLCNFVLFFYAVYIDLHVWIVAH</sequence>
<dbReference type="Proteomes" id="UP000322873">
    <property type="component" value="Unassembled WGS sequence"/>
</dbReference>
<evidence type="ECO:0000313" key="3">
    <source>
        <dbReference type="Proteomes" id="UP000322873"/>
    </source>
</evidence>
<keyword evidence="3" id="KW-1185">Reference proteome</keyword>
<keyword evidence="1" id="KW-0472">Membrane</keyword>
<keyword evidence="1" id="KW-0812">Transmembrane</keyword>
<reference evidence="2 3" key="1">
    <citation type="submission" date="2019-06" db="EMBL/GenBank/DDBJ databases">
        <title>Genome Sequence of the Brown Rot Fungal Pathogen Monilinia fructicola.</title>
        <authorList>
            <person name="De Miccolis Angelini R.M."/>
            <person name="Landi L."/>
            <person name="Abate D."/>
            <person name="Pollastro S."/>
            <person name="Romanazzi G."/>
            <person name="Faretra F."/>
        </authorList>
    </citation>
    <scope>NUCLEOTIDE SEQUENCE [LARGE SCALE GENOMIC DNA]</scope>
    <source>
        <strain evidence="2 3">Mfrc123</strain>
    </source>
</reference>
<proteinExistence type="predicted"/>
<accession>A0A5M9JZ17</accession>
<name>A0A5M9JZ17_MONFR</name>